<feature type="transmembrane region" description="Helical" evidence="4">
    <location>
        <begin position="74"/>
        <end position="100"/>
    </location>
</feature>
<keyword evidence="4" id="KW-0472">Membrane</keyword>
<dbReference type="Gene3D" id="1.20.5.1930">
    <property type="match status" value="1"/>
</dbReference>
<evidence type="ECO:0000256" key="2">
    <source>
        <dbReference type="ARBA" id="ARBA00022777"/>
    </source>
</evidence>
<dbReference type="InterPro" id="IPR050482">
    <property type="entry name" value="Sensor_HK_TwoCompSys"/>
</dbReference>
<feature type="domain" description="Histidine kinase" evidence="5">
    <location>
        <begin position="240"/>
        <end position="440"/>
    </location>
</feature>
<dbReference type="Pfam" id="PF07730">
    <property type="entry name" value="HisKA_3"/>
    <property type="match status" value="1"/>
</dbReference>
<dbReference type="InterPro" id="IPR036890">
    <property type="entry name" value="HATPase_C_sf"/>
</dbReference>
<dbReference type="Gene3D" id="3.30.565.10">
    <property type="entry name" value="Histidine kinase-like ATPase, C-terminal domain"/>
    <property type="match status" value="1"/>
</dbReference>
<keyword evidence="3" id="KW-0902">Two-component regulatory system</keyword>
<feature type="transmembrane region" description="Helical" evidence="4">
    <location>
        <begin position="160"/>
        <end position="180"/>
    </location>
</feature>
<evidence type="ECO:0000256" key="4">
    <source>
        <dbReference type="SAM" id="Phobius"/>
    </source>
</evidence>
<sequence length="442" mass="47363">MGVFGQTGAVEEVHDMHAGAERAYDRGAGTDRAYDADSRWLGAVMHVAFFLLLGGALARFLLRHPGEARTPWIIALSVVLALLYVIPSSGAAGAMGRWAAPFDREATPDGPTGGPTALGLGRLALVVVVWMVLVVLAPSFAWCAVPLFYTGLRMLPTRAALVLVMVLTLFVVAAQLRLAGRFDPNLLLAPPAVTAIATAVFLQMERQTARQRALIDDLIRTRRELAASERREGTLAERQRLSMEIHDTLAQGLSSQQMLLQAADRMWDSDPAKARAHVRTAESVTEHNLTEARRFVHDLAPADLARGSTLDDALRALAARESGDRLTVRVHVDGRAPRLPERVRSALLRIAQGALANVREHSGARTATLTLTLLEDQVVLDIADDGCGFTPADLPTSAFGVRGHGVPAMRARASQLGGTLTIESVPGEGAVLSAAIPLEPPR</sequence>
<name>A0A918D4G5_9ACTN</name>
<comment type="caution">
    <text evidence="6">The sequence shown here is derived from an EMBL/GenBank/DDBJ whole genome shotgun (WGS) entry which is preliminary data.</text>
</comment>
<proteinExistence type="predicted"/>
<dbReference type="SUPFAM" id="SSF55874">
    <property type="entry name" value="ATPase domain of HSP90 chaperone/DNA topoisomerase II/histidine kinase"/>
    <property type="match status" value="1"/>
</dbReference>
<dbReference type="Proteomes" id="UP000600365">
    <property type="component" value="Unassembled WGS sequence"/>
</dbReference>
<dbReference type="AlphaFoldDB" id="A0A918D4G5"/>
<dbReference type="CDD" id="cd16917">
    <property type="entry name" value="HATPase_UhpB-NarQ-NarX-like"/>
    <property type="match status" value="1"/>
</dbReference>
<dbReference type="GO" id="GO:0046983">
    <property type="term" value="F:protein dimerization activity"/>
    <property type="evidence" value="ECO:0007669"/>
    <property type="project" value="InterPro"/>
</dbReference>
<keyword evidence="2 6" id="KW-0418">Kinase</keyword>
<accession>A0A918D4G5</accession>
<protein>
    <submittedName>
        <fullName evidence="6">Two-component sensor histidine kinase</fullName>
    </submittedName>
</protein>
<evidence type="ECO:0000259" key="5">
    <source>
        <dbReference type="PROSITE" id="PS50109"/>
    </source>
</evidence>
<evidence type="ECO:0000313" key="7">
    <source>
        <dbReference type="Proteomes" id="UP000600365"/>
    </source>
</evidence>
<dbReference type="InterPro" id="IPR003594">
    <property type="entry name" value="HATPase_dom"/>
</dbReference>
<dbReference type="Pfam" id="PF02518">
    <property type="entry name" value="HATPase_c"/>
    <property type="match status" value="1"/>
</dbReference>
<evidence type="ECO:0000313" key="6">
    <source>
        <dbReference type="EMBL" id="GGN64730.1"/>
    </source>
</evidence>
<dbReference type="InterPro" id="IPR005467">
    <property type="entry name" value="His_kinase_dom"/>
</dbReference>
<feature type="transmembrane region" description="Helical" evidence="4">
    <location>
        <begin position="40"/>
        <end position="62"/>
    </location>
</feature>
<reference evidence="6 7" key="1">
    <citation type="journal article" date="2014" name="Int. J. Syst. Evol. Microbiol.">
        <title>Complete genome sequence of Corynebacterium casei LMG S-19264T (=DSM 44701T), isolated from a smear-ripened cheese.</title>
        <authorList>
            <consortium name="US DOE Joint Genome Institute (JGI-PGF)"/>
            <person name="Walter F."/>
            <person name="Albersmeier A."/>
            <person name="Kalinowski J."/>
            <person name="Ruckert C."/>
        </authorList>
    </citation>
    <scope>NUCLEOTIDE SEQUENCE [LARGE SCALE GENOMIC DNA]</scope>
    <source>
        <strain evidence="6 7">CGMCC 4.7111</strain>
    </source>
</reference>
<evidence type="ECO:0000256" key="1">
    <source>
        <dbReference type="ARBA" id="ARBA00022679"/>
    </source>
</evidence>
<dbReference type="PIRSF" id="PIRSF037434">
    <property type="entry name" value="STHK_ChrS"/>
    <property type="match status" value="1"/>
</dbReference>
<feature type="transmembrane region" description="Helical" evidence="4">
    <location>
        <begin position="120"/>
        <end position="148"/>
    </location>
</feature>
<keyword evidence="1" id="KW-0808">Transferase</keyword>
<keyword evidence="4" id="KW-1133">Transmembrane helix</keyword>
<dbReference type="InterPro" id="IPR017205">
    <property type="entry name" value="Sig_transdc_His_kinase_ChrS"/>
</dbReference>
<dbReference type="SMART" id="SM00387">
    <property type="entry name" value="HATPase_c"/>
    <property type="match status" value="1"/>
</dbReference>
<dbReference type="PROSITE" id="PS50109">
    <property type="entry name" value="HIS_KIN"/>
    <property type="match status" value="1"/>
</dbReference>
<dbReference type="GO" id="GO:0016020">
    <property type="term" value="C:membrane"/>
    <property type="evidence" value="ECO:0007669"/>
    <property type="project" value="InterPro"/>
</dbReference>
<keyword evidence="7" id="KW-1185">Reference proteome</keyword>
<dbReference type="PANTHER" id="PTHR24421">
    <property type="entry name" value="NITRATE/NITRITE SENSOR PROTEIN NARX-RELATED"/>
    <property type="match status" value="1"/>
</dbReference>
<dbReference type="EMBL" id="BMMM01000005">
    <property type="protein sequence ID" value="GGN64730.1"/>
    <property type="molecule type" value="Genomic_DNA"/>
</dbReference>
<dbReference type="GO" id="GO:0000155">
    <property type="term" value="F:phosphorelay sensor kinase activity"/>
    <property type="evidence" value="ECO:0007669"/>
    <property type="project" value="InterPro"/>
</dbReference>
<evidence type="ECO:0000256" key="3">
    <source>
        <dbReference type="ARBA" id="ARBA00023012"/>
    </source>
</evidence>
<dbReference type="InterPro" id="IPR011712">
    <property type="entry name" value="Sig_transdc_His_kin_sub3_dim/P"/>
</dbReference>
<dbReference type="PANTHER" id="PTHR24421:SF62">
    <property type="entry name" value="SENSORY TRANSDUCTION HISTIDINE KINASE"/>
    <property type="match status" value="1"/>
</dbReference>
<keyword evidence="4" id="KW-0812">Transmembrane</keyword>
<organism evidence="6 7">
    <name type="scientific">Streptomyces albiflavescens</name>
    <dbReference type="NCBI Taxonomy" id="1623582"/>
    <lineage>
        <taxon>Bacteria</taxon>
        <taxon>Bacillati</taxon>
        <taxon>Actinomycetota</taxon>
        <taxon>Actinomycetes</taxon>
        <taxon>Kitasatosporales</taxon>
        <taxon>Streptomycetaceae</taxon>
        <taxon>Streptomyces</taxon>
    </lineage>
</organism>
<gene>
    <name evidence="6" type="ORF">GCM10011579_034510</name>
</gene>